<dbReference type="STRING" id="1305675.BFG57_03300"/>
<sequence length="169" mass="19142">MIRFYRLFILITILFVISACSASEKEVVSETKSEVENVFLTGNQKANKEKETFRYYMPSSFSVVEQDDYNIVFSKGKTKVILFVNPNESYDSEVLYEQIASEQKVIIDETWNEDGRFAYLKINSIGEKDKHELVIGIGGAKLTTETSTSSMVSTATAMMEIAKSIEIIE</sequence>
<dbReference type="AlphaFoldDB" id="A0A1E5LCG9"/>
<name>A0A1E5LCG9_9BACI</name>
<evidence type="ECO:0000313" key="2">
    <source>
        <dbReference type="EMBL" id="OEH91780.1"/>
    </source>
</evidence>
<protein>
    <recommendedName>
        <fullName evidence="4">DUF4367 domain-containing protein</fullName>
    </recommendedName>
</protein>
<evidence type="ECO:0000256" key="1">
    <source>
        <dbReference type="SAM" id="SignalP"/>
    </source>
</evidence>
<comment type="caution">
    <text evidence="2">The sequence shown here is derived from an EMBL/GenBank/DDBJ whole genome shotgun (WGS) entry which is preliminary data.</text>
</comment>
<dbReference type="Proteomes" id="UP000095209">
    <property type="component" value="Unassembled WGS sequence"/>
</dbReference>
<dbReference type="OrthoDB" id="2450230at2"/>
<accession>A0A1E5LCG9</accession>
<keyword evidence="3" id="KW-1185">Reference proteome</keyword>
<reference evidence="2 3" key="1">
    <citation type="submission" date="2016-08" db="EMBL/GenBank/DDBJ databases">
        <title>Genome of Bacillus solimangrovi GH2-4.</title>
        <authorList>
            <person name="Lim S."/>
            <person name="Kim B.-C."/>
        </authorList>
    </citation>
    <scope>NUCLEOTIDE SEQUENCE [LARGE SCALE GENOMIC DNA]</scope>
    <source>
        <strain evidence="2 3">GH2-4</strain>
    </source>
</reference>
<keyword evidence="1" id="KW-0732">Signal</keyword>
<dbReference type="EMBL" id="MJEH01000044">
    <property type="protein sequence ID" value="OEH91780.1"/>
    <property type="molecule type" value="Genomic_DNA"/>
</dbReference>
<evidence type="ECO:0008006" key="4">
    <source>
        <dbReference type="Google" id="ProtNLM"/>
    </source>
</evidence>
<dbReference type="PROSITE" id="PS51257">
    <property type="entry name" value="PROKAR_LIPOPROTEIN"/>
    <property type="match status" value="1"/>
</dbReference>
<organism evidence="2 3">
    <name type="scientific">Bacillus solimangrovi</name>
    <dbReference type="NCBI Taxonomy" id="1305675"/>
    <lineage>
        <taxon>Bacteria</taxon>
        <taxon>Bacillati</taxon>
        <taxon>Bacillota</taxon>
        <taxon>Bacilli</taxon>
        <taxon>Bacillales</taxon>
        <taxon>Bacillaceae</taxon>
        <taxon>Bacillus</taxon>
    </lineage>
</organism>
<proteinExistence type="predicted"/>
<dbReference type="RefSeq" id="WP_069718065.1">
    <property type="nucleotide sequence ID" value="NZ_MJEH01000044.1"/>
</dbReference>
<feature type="chain" id="PRO_5009180874" description="DUF4367 domain-containing protein" evidence="1">
    <location>
        <begin position="23"/>
        <end position="169"/>
    </location>
</feature>
<feature type="signal peptide" evidence="1">
    <location>
        <begin position="1"/>
        <end position="22"/>
    </location>
</feature>
<evidence type="ECO:0000313" key="3">
    <source>
        <dbReference type="Proteomes" id="UP000095209"/>
    </source>
</evidence>
<gene>
    <name evidence="2" type="ORF">BFG57_03300</name>
</gene>